<feature type="compositionally biased region" description="Low complexity" evidence="1">
    <location>
        <begin position="40"/>
        <end position="58"/>
    </location>
</feature>
<sequence length="225" mass="23922">MTIHVRSRAGIAFVTATAALALTACGGGAKRADDGKIDGAESAPAAASAGPASPAPSDGPGGDGVERPKITLPDDVKHVFEPRSTGDARQDAVLADNERNIIAEDDAILRGDPRSTALSFYNTGSALAGAVDWVKKFLDADLTLTGTTRYYNRHVKLDGDKKAALTYCGDESKAFNKNRKSGKVDRDEPSKDSYVLYNTRLVKSDKGVWQTTEMLSWRGSDSCQP</sequence>
<comment type="caution">
    <text evidence="3">The sequence shown here is derived from an EMBL/GenBank/DDBJ whole genome shotgun (WGS) entry which is preliminary data.</text>
</comment>
<protein>
    <recommendedName>
        <fullName evidence="5">Lipoprotein</fullName>
    </recommendedName>
</protein>
<name>A0ABW6U7V3_9ACTN</name>
<evidence type="ECO:0000256" key="1">
    <source>
        <dbReference type="SAM" id="MobiDB-lite"/>
    </source>
</evidence>
<dbReference type="EMBL" id="JBIAUT010000016">
    <property type="protein sequence ID" value="MFF4220646.1"/>
    <property type="molecule type" value="Genomic_DNA"/>
</dbReference>
<organism evidence="3 4">
    <name type="scientific">Streptomyces nondiastaticus</name>
    <dbReference type="NCBI Taxonomy" id="3154512"/>
    <lineage>
        <taxon>Bacteria</taxon>
        <taxon>Bacillati</taxon>
        <taxon>Actinomycetota</taxon>
        <taxon>Actinomycetes</taxon>
        <taxon>Kitasatosporales</taxon>
        <taxon>Streptomycetaceae</taxon>
        <taxon>Streptomyces</taxon>
    </lineage>
</organism>
<keyword evidence="2" id="KW-0732">Signal</keyword>
<dbReference type="Proteomes" id="UP001602123">
    <property type="component" value="Unassembled WGS sequence"/>
</dbReference>
<proteinExistence type="predicted"/>
<evidence type="ECO:0000256" key="2">
    <source>
        <dbReference type="SAM" id="SignalP"/>
    </source>
</evidence>
<feature type="region of interest" description="Disordered" evidence="1">
    <location>
        <begin position="31"/>
        <end position="89"/>
    </location>
</feature>
<feature type="chain" id="PRO_5046874111" description="Lipoprotein" evidence="2">
    <location>
        <begin position="22"/>
        <end position="225"/>
    </location>
</feature>
<feature type="compositionally biased region" description="Basic and acidic residues" evidence="1">
    <location>
        <begin position="64"/>
        <end position="89"/>
    </location>
</feature>
<keyword evidence="4" id="KW-1185">Reference proteome</keyword>
<feature type="signal peptide" evidence="2">
    <location>
        <begin position="1"/>
        <end position="21"/>
    </location>
</feature>
<evidence type="ECO:0000313" key="3">
    <source>
        <dbReference type="EMBL" id="MFF4220646.1"/>
    </source>
</evidence>
<evidence type="ECO:0008006" key="5">
    <source>
        <dbReference type="Google" id="ProtNLM"/>
    </source>
</evidence>
<dbReference type="RefSeq" id="WP_388633441.1">
    <property type="nucleotide sequence ID" value="NZ_JBIAUT010000016.1"/>
</dbReference>
<reference evidence="3 4" key="1">
    <citation type="submission" date="2024-10" db="EMBL/GenBank/DDBJ databases">
        <title>The Natural Products Discovery Center: Release of the First 8490 Sequenced Strains for Exploring Actinobacteria Biosynthetic Diversity.</title>
        <authorList>
            <person name="Kalkreuter E."/>
            <person name="Kautsar S.A."/>
            <person name="Yang D."/>
            <person name="Bader C.D."/>
            <person name="Teijaro C.N."/>
            <person name="Fluegel L."/>
            <person name="Davis C.M."/>
            <person name="Simpson J.R."/>
            <person name="Lauterbach L."/>
            <person name="Steele A.D."/>
            <person name="Gui C."/>
            <person name="Meng S."/>
            <person name="Li G."/>
            <person name="Viehrig K."/>
            <person name="Ye F."/>
            <person name="Su P."/>
            <person name="Kiefer A.F."/>
            <person name="Nichols A."/>
            <person name="Cepeda A.J."/>
            <person name="Yan W."/>
            <person name="Fan B."/>
            <person name="Jiang Y."/>
            <person name="Adhikari A."/>
            <person name="Zheng C.-J."/>
            <person name="Schuster L."/>
            <person name="Cowan T.M."/>
            <person name="Smanski M.J."/>
            <person name="Chevrette M.G."/>
            <person name="De Carvalho L.P.S."/>
            <person name="Shen B."/>
        </authorList>
    </citation>
    <scope>NUCLEOTIDE SEQUENCE [LARGE SCALE GENOMIC DNA]</scope>
    <source>
        <strain evidence="3 4">NPDC001650</strain>
    </source>
</reference>
<accession>A0ABW6U7V3</accession>
<evidence type="ECO:0000313" key="4">
    <source>
        <dbReference type="Proteomes" id="UP001602123"/>
    </source>
</evidence>
<dbReference type="PROSITE" id="PS51257">
    <property type="entry name" value="PROKAR_LIPOPROTEIN"/>
    <property type="match status" value="1"/>
</dbReference>
<gene>
    <name evidence="3" type="ORF">ACFYZM_30850</name>
</gene>